<evidence type="ECO:0000256" key="8">
    <source>
        <dbReference type="SAM" id="MobiDB-lite"/>
    </source>
</evidence>
<keyword evidence="4" id="KW-0297">G-protein coupled receptor</keyword>
<dbReference type="SUPFAM" id="SSF81321">
    <property type="entry name" value="Family A G protein-coupled receptor-like"/>
    <property type="match status" value="1"/>
</dbReference>
<comment type="subcellular location">
    <subcellularLocation>
        <location evidence="1">Membrane</location>
        <topology evidence="1">Multi-pass membrane protein</topology>
    </subcellularLocation>
</comment>
<keyword evidence="5 9" id="KW-0472">Membrane</keyword>
<dbReference type="InterPro" id="IPR000276">
    <property type="entry name" value="GPCR_Rhodpsn"/>
</dbReference>
<feature type="transmembrane region" description="Helical" evidence="9">
    <location>
        <begin position="112"/>
        <end position="133"/>
    </location>
</feature>
<dbReference type="PANTHER" id="PTHR45695:SF15">
    <property type="entry name" value="OPSIN RH2"/>
    <property type="match status" value="1"/>
</dbReference>
<dbReference type="AlphaFoldDB" id="A0AAD9K183"/>
<keyword evidence="6" id="KW-0675">Receptor</keyword>
<gene>
    <name evidence="11" type="ORF">LSH36_86g00013</name>
</gene>
<evidence type="ECO:0000256" key="7">
    <source>
        <dbReference type="ARBA" id="ARBA00023224"/>
    </source>
</evidence>
<comment type="caution">
    <text evidence="11">The sequence shown here is derived from an EMBL/GenBank/DDBJ whole genome shotgun (WGS) entry which is preliminary data.</text>
</comment>
<evidence type="ECO:0000256" key="4">
    <source>
        <dbReference type="ARBA" id="ARBA00023040"/>
    </source>
</evidence>
<evidence type="ECO:0000256" key="2">
    <source>
        <dbReference type="ARBA" id="ARBA00022692"/>
    </source>
</evidence>
<feature type="domain" description="G-protein coupled receptors family 1 profile" evidence="10">
    <location>
        <begin position="91"/>
        <end position="153"/>
    </location>
</feature>
<dbReference type="Pfam" id="PF00001">
    <property type="entry name" value="7tm_1"/>
    <property type="match status" value="1"/>
</dbReference>
<evidence type="ECO:0000256" key="3">
    <source>
        <dbReference type="ARBA" id="ARBA00022989"/>
    </source>
</evidence>
<dbReference type="GO" id="GO:0005886">
    <property type="term" value="C:plasma membrane"/>
    <property type="evidence" value="ECO:0007669"/>
    <property type="project" value="TreeGrafter"/>
</dbReference>
<keyword evidence="7" id="KW-0807">Transducer</keyword>
<dbReference type="PRINTS" id="PR00237">
    <property type="entry name" value="GPCRRHODOPSN"/>
</dbReference>
<reference evidence="11" key="1">
    <citation type="journal article" date="2023" name="Mol. Biol. Evol.">
        <title>Third-Generation Sequencing Reveals the Adaptive Role of the Epigenome in Three Deep-Sea Polychaetes.</title>
        <authorList>
            <person name="Perez M."/>
            <person name="Aroh O."/>
            <person name="Sun Y."/>
            <person name="Lan Y."/>
            <person name="Juniper S.K."/>
            <person name="Young C.R."/>
            <person name="Angers B."/>
            <person name="Qian P.Y."/>
        </authorList>
    </citation>
    <scope>NUCLEOTIDE SEQUENCE</scope>
    <source>
        <strain evidence="11">P08H-3</strain>
    </source>
</reference>
<protein>
    <recommendedName>
        <fullName evidence="10">G-protein coupled receptors family 1 profile domain-containing protein</fullName>
    </recommendedName>
</protein>
<keyword evidence="12" id="KW-1185">Reference proteome</keyword>
<dbReference type="PANTHER" id="PTHR45695">
    <property type="entry name" value="LEUCOKININ RECEPTOR-RELATED"/>
    <property type="match status" value="1"/>
</dbReference>
<accession>A0AAD9K183</accession>
<proteinExistence type="predicted"/>
<organism evidence="11 12">
    <name type="scientific">Paralvinella palmiformis</name>
    <dbReference type="NCBI Taxonomy" id="53620"/>
    <lineage>
        <taxon>Eukaryota</taxon>
        <taxon>Metazoa</taxon>
        <taxon>Spiralia</taxon>
        <taxon>Lophotrochozoa</taxon>
        <taxon>Annelida</taxon>
        <taxon>Polychaeta</taxon>
        <taxon>Sedentaria</taxon>
        <taxon>Canalipalpata</taxon>
        <taxon>Terebellida</taxon>
        <taxon>Terebelliformia</taxon>
        <taxon>Alvinellidae</taxon>
        <taxon>Paralvinella</taxon>
    </lineage>
</organism>
<dbReference type="Gene3D" id="1.20.1070.10">
    <property type="entry name" value="Rhodopsin 7-helix transmembrane proteins"/>
    <property type="match status" value="1"/>
</dbReference>
<evidence type="ECO:0000256" key="5">
    <source>
        <dbReference type="ARBA" id="ARBA00023136"/>
    </source>
</evidence>
<keyword evidence="2 9" id="KW-0812">Transmembrane</keyword>
<keyword evidence="3 9" id="KW-1133">Transmembrane helix</keyword>
<evidence type="ECO:0000256" key="9">
    <source>
        <dbReference type="SAM" id="Phobius"/>
    </source>
</evidence>
<evidence type="ECO:0000256" key="1">
    <source>
        <dbReference type="ARBA" id="ARBA00004141"/>
    </source>
</evidence>
<dbReference type="PROSITE" id="PS50262">
    <property type="entry name" value="G_PROTEIN_RECEP_F1_2"/>
    <property type="match status" value="1"/>
</dbReference>
<feature type="region of interest" description="Disordered" evidence="8">
    <location>
        <begin position="169"/>
        <end position="196"/>
    </location>
</feature>
<evidence type="ECO:0000256" key="6">
    <source>
        <dbReference type="ARBA" id="ARBA00023170"/>
    </source>
</evidence>
<evidence type="ECO:0000259" key="10">
    <source>
        <dbReference type="PROSITE" id="PS50262"/>
    </source>
</evidence>
<evidence type="ECO:0000313" key="12">
    <source>
        <dbReference type="Proteomes" id="UP001208570"/>
    </source>
</evidence>
<dbReference type="EMBL" id="JAODUP010000086">
    <property type="protein sequence ID" value="KAK2163053.1"/>
    <property type="molecule type" value="Genomic_DNA"/>
</dbReference>
<evidence type="ECO:0000313" key="11">
    <source>
        <dbReference type="EMBL" id="KAK2163053.1"/>
    </source>
</evidence>
<dbReference type="GO" id="GO:0004930">
    <property type="term" value="F:G protein-coupled receptor activity"/>
    <property type="evidence" value="ECO:0007669"/>
    <property type="project" value="UniProtKB-KW"/>
</dbReference>
<dbReference type="Proteomes" id="UP001208570">
    <property type="component" value="Unassembled WGS sequence"/>
</dbReference>
<dbReference type="InterPro" id="IPR017452">
    <property type="entry name" value="GPCR_Rhodpsn_7TM"/>
</dbReference>
<feature type="transmembrane region" description="Helical" evidence="9">
    <location>
        <begin position="78"/>
        <end position="100"/>
    </location>
</feature>
<name>A0AAD9K183_9ANNE</name>
<sequence>MNDDDRAAKGRYAVSPNGSRDDGWLLAGVVPLDDVIDGASDVTPTNVTCSNDYCVSDSEYLDMIISYIYPDGFEWCLIAIYTVVFVVGLIGNSLVCYVVWRNKSMQTVTNCFIVNLSVADLLVILVCLPPTVLEDVTETWYIDSAMCKVVKYFQIWRNLTLEAQTTADGRTDGQYTDRRLERQTENKMGKTVRDRQ</sequence>